<feature type="non-terminal residue" evidence="1">
    <location>
        <position position="1"/>
    </location>
</feature>
<proteinExistence type="predicted"/>
<dbReference type="Proteomes" id="UP001268610">
    <property type="component" value="Unassembled WGS sequence"/>
</dbReference>
<gene>
    <name evidence="1" type="ORF">RJJ65_36845</name>
</gene>
<evidence type="ECO:0000313" key="2">
    <source>
        <dbReference type="Proteomes" id="UP001268610"/>
    </source>
</evidence>
<reference evidence="1" key="1">
    <citation type="submission" date="2023-04" db="EMBL/GenBank/DDBJ databases">
        <title>Genomic characterization of faba bean (Vicia faba) microsymbionts in Mexican soils.</title>
        <authorList>
            <person name="Rivera Orduna F.N."/>
            <person name="Guevara-Luna J."/>
            <person name="Yan J."/>
            <person name="Arroyo-Herrera I."/>
            <person name="Li Y."/>
            <person name="Vasquez-Murrieta M.S."/>
            <person name="Wang E.T."/>
        </authorList>
    </citation>
    <scope>NUCLEOTIDE SEQUENCE</scope>
    <source>
        <strain evidence="1">CH26</strain>
    </source>
</reference>
<dbReference type="EMBL" id="JAVLSF010000474">
    <property type="protein sequence ID" value="MDR9778107.1"/>
    <property type="molecule type" value="Genomic_DNA"/>
</dbReference>
<dbReference type="AlphaFoldDB" id="A0AAJ2H2Q3"/>
<sequence length="171" mass="19818">GRIIAKECADILLPLRAELRQHNDLSTAVSELLSQVRKRGLKRAMPHCVISPLPTWHRKRYDRLQLGGEIREFMAIAQQFEPQTQAFPEGLPSKKMPVEPWIDEKQLEEQLCQALPIPDLLIWLKNNCPGALDTSCLRLYHEFVRNPKWQARLQQAPVSTDLQQIRVSYYP</sequence>
<organism evidence="1 2">
    <name type="scientific">Rhizobium hidalgonense</name>
    <dbReference type="NCBI Taxonomy" id="1538159"/>
    <lineage>
        <taxon>Bacteria</taxon>
        <taxon>Pseudomonadati</taxon>
        <taxon>Pseudomonadota</taxon>
        <taxon>Alphaproteobacteria</taxon>
        <taxon>Hyphomicrobiales</taxon>
        <taxon>Rhizobiaceae</taxon>
        <taxon>Rhizobium/Agrobacterium group</taxon>
        <taxon>Rhizobium</taxon>
    </lineage>
</organism>
<protein>
    <submittedName>
        <fullName evidence="1">Uncharacterized protein</fullName>
    </submittedName>
</protein>
<name>A0AAJ2H2Q3_9HYPH</name>
<feature type="non-terminal residue" evidence="1">
    <location>
        <position position="171"/>
    </location>
</feature>
<comment type="caution">
    <text evidence="1">The sequence shown here is derived from an EMBL/GenBank/DDBJ whole genome shotgun (WGS) entry which is preliminary data.</text>
</comment>
<evidence type="ECO:0000313" key="1">
    <source>
        <dbReference type="EMBL" id="MDR9778107.1"/>
    </source>
</evidence>
<accession>A0AAJ2H2Q3</accession>